<dbReference type="OrthoDB" id="8897098at2759"/>
<organism evidence="2 3">
    <name type="scientific">Megalops atlanticus</name>
    <name type="common">Tarpon</name>
    <name type="synonym">Clupea gigantea</name>
    <dbReference type="NCBI Taxonomy" id="7932"/>
    <lineage>
        <taxon>Eukaryota</taxon>
        <taxon>Metazoa</taxon>
        <taxon>Chordata</taxon>
        <taxon>Craniata</taxon>
        <taxon>Vertebrata</taxon>
        <taxon>Euteleostomi</taxon>
        <taxon>Actinopterygii</taxon>
        <taxon>Neopterygii</taxon>
        <taxon>Teleostei</taxon>
        <taxon>Elopiformes</taxon>
        <taxon>Megalopidae</taxon>
        <taxon>Megalops</taxon>
    </lineage>
</organism>
<gene>
    <name evidence="2" type="ORF">MATL_G00130380</name>
</gene>
<comment type="caution">
    <text evidence="2">The sequence shown here is derived from an EMBL/GenBank/DDBJ whole genome shotgun (WGS) entry which is preliminary data.</text>
</comment>
<proteinExistence type="predicted"/>
<accession>A0A9D3PVI0</accession>
<sequence>MDTLQSSHACSFFSNEDVRAIEESVRAAIKLVLKVFCTINNTRVQEYHRKMSEDKENEVLRIRMERAERELITLRRFRRSFEQCGANVTIDPNGDGNFGHDSGLSSEDNGKHCLCVSPEVDDEHKDVLSQCMWKTEFVRSYEGMDSSAHAQDREATKCGLEGFTESDLNPQEASKRAVSPVLLQDQPTGQPETGRRLSASPVTPLEVKEEPPDFDTVYIKWEVSEESVRREGGCPMSKYVLGKECEVYPRPSPFTPLSQHRAVGTQNSIFWPSEQSEERLNNSASYLQKRLSNRERQQRYRDRIRADPERQRAFRERDRSRYQRRRKPICDLPEHTQKLKREAWREAARRHRARKKIFTQTLACTSPQSTGTIGHCTVESTGRLEEWH</sequence>
<reference evidence="2" key="1">
    <citation type="submission" date="2021-01" db="EMBL/GenBank/DDBJ databases">
        <authorList>
            <person name="Zahm M."/>
            <person name="Roques C."/>
            <person name="Cabau C."/>
            <person name="Klopp C."/>
            <person name="Donnadieu C."/>
            <person name="Jouanno E."/>
            <person name="Lampietro C."/>
            <person name="Louis A."/>
            <person name="Herpin A."/>
            <person name="Echchiki A."/>
            <person name="Berthelot C."/>
            <person name="Parey E."/>
            <person name="Roest-Crollius H."/>
            <person name="Braasch I."/>
            <person name="Postlethwait J."/>
            <person name="Bobe J."/>
            <person name="Montfort J."/>
            <person name="Bouchez O."/>
            <person name="Begum T."/>
            <person name="Mejri S."/>
            <person name="Adams A."/>
            <person name="Chen W.-J."/>
            <person name="Guiguen Y."/>
        </authorList>
    </citation>
    <scope>NUCLEOTIDE SEQUENCE</scope>
    <source>
        <strain evidence="2">YG-15Mar2019-1</strain>
        <tissue evidence="2">Brain</tissue>
    </source>
</reference>
<evidence type="ECO:0000256" key="1">
    <source>
        <dbReference type="SAM" id="MobiDB-lite"/>
    </source>
</evidence>
<evidence type="ECO:0000313" key="3">
    <source>
        <dbReference type="Proteomes" id="UP001046870"/>
    </source>
</evidence>
<feature type="region of interest" description="Disordered" evidence="1">
    <location>
        <begin position="289"/>
        <end position="321"/>
    </location>
</feature>
<dbReference type="AlphaFoldDB" id="A0A9D3PVI0"/>
<protein>
    <submittedName>
        <fullName evidence="2">Uncharacterized protein</fullName>
    </submittedName>
</protein>
<name>A0A9D3PVI0_MEGAT</name>
<dbReference type="Proteomes" id="UP001046870">
    <property type="component" value="Chromosome 10"/>
</dbReference>
<dbReference type="EMBL" id="JAFDVH010000010">
    <property type="protein sequence ID" value="KAG7469582.1"/>
    <property type="molecule type" value="Genomic_DNA"/>
</dbReference>
<evidence type="ECO:0000313" key="2">
    <source>
        <dbReference type="EMBL" id="KAG7469582.1"/>
    </source>
</evidence>
<feature type="compositionally biased region" description="Basic and acidic residues" evidence="1">
    <location>
        <begin position="292"/>
        <end position="321"/>
    </location>
</feature>
<keyword evidence="3" id="KW-1185">Reference proteome</keyword>
<feature type="region of interest" description="Disordered" evidence="1">
    <location>
        <begin position="163"/>
        <end position="209"/>
    </location>
</feature>